<reference evidence="2 3" key="1">
    <citation type="submission" date="2019-09" db="EMBL/GenBank/DDBJ databases">
        <title>Genome Sequence of Larkinella sp MA1.</title>
        <authorList>
            <person name="Srinivasan S."/>
        </authorList>
    </citation>
    <scope>NUCLEOTIDE SEQUENCE [LARGE SCALE GENOMIC DNA]</scope>
    <source>
        <strain evidence="2 3">MA1</strain>
    </source>
</reference>
<dbReference type="RefSeq" id="WP_150874432.1">
    <property type="nucleotide sequence ID" value="NZ_VTWS01000001.1"/>
</dbReference>
<evidence type="ECO:0000313" key="3">
    <source>
        <dbReference type="Proteomes" id="UP000326344"/>
    </source>
</evidence>
<dbReference type="PROSITE" id="PS51257">
    <property type="entry name" value="PROKAR_LIPOPROTEIN"/>
    <property type="match status" value="1"/>
</dbReference>
<feature type="signal peptide" evidence="1">
    <location>
        <begin position="1"/>
        <end position="23"/>
    </location>
</feature>
<keyword evidence="1" id="KW-0732">Signal</keyword>
<organism evidence="2 3">
    <name type="scientific">Larkinella humicola</name>
    <dbReference type="NCBI Taxonomy" id="2607654"/>
    <lineage>
        <taxon>Bacteria</taxon>
        <taxon>Pseudomonadati</taxon>
        <taxon>Bacteroidota</taxon>
        <taxon>Cytophagia</taxon>
        <taxon>Cytophagales</taxon>
        <taxon>Spirosomataceae</taxon>
        <taxon>Larkinella</taxon>
    </lineage>
</organism>
<evidence type="ECO:0008006" key="4">
    <source>
        <dbReference type="Google" id="ProtNLM"/>
    </source>
</evidence>
<evidence type="ECO:0000313" key="2">
    <source>
        <dbReference type="EMBL" id="KAA9356266.1"/>
    </source>
</evidence>
<protein>
    <recommendedName>
        <fullName evidence="4">Outer membrane protein with beta-barrel domain</fullName>
    </recommendedName>
</protein>
<dbReference type="AlphaFoldDB" id="A0A5N1JL67"/>
<feature type="chain" id="PRO_5024973404" description="Outer membrane protein with beta-barrel domain" evidence="1">
    <location>
        <begin position="24"/>
        <end position="230"/>
    </location>
</feature>
<evidence type="ECO:0000256" key="1">
    <source>
        <dbReference type="SAM" id="SignalP"/>
    </source>
</evidence>
<accession>A0A5N1JL67</accession>
<comment type="caution">
    <text evidence="2">The sequence shown here is derived from an EMBL/GenBank/DDBJ whole genome shotgun (WGS) entry which is preliminary data.</text>
</comment>
<sequence>MRRIISAGIMLGLLLTGCAGTSAQTVRGSIGFFQMGYLNAPQSGAVAHTFAPDWFPTLHNHFIYSGGEGWLRRNRWMAGFSASALTARSVSVQQTRVERVAGLGQLKLGYVLFDNRRCLLYSSFSQGLSSSVISINQTGSEPVVWMLPSHSTDLAVHFNHLIARNPSDNPDEVRGLWLGLRVGYLASTKSAHWVQIPEGVQHQFKPTYALNGLYVTLSIGGGRFRYPHAL</sequence>
<proteinExistence type="predicted"/>
<name>A0A5N1JL67_9BACT</name>
<gene>
    <name evidence="2" type="ORF">F0P93_00480</name>
</gene>
<keyword evidence="3" id="KW-1185">Reference proteome</keyword>
<dbReference type="Proteomes" id="UP000326344">
    <property type="component" value="Unassembled WGS sequence"/>
</dbReference>
<dbReference type="EMBL" id="VTWS01000001">
    <property type="protein sequence ID" value="KAA9356266.1"/>
    <property type="molecule type" value="Genomic_DNA"/>
</dbReference>